<dbReference type="HOGENOM" id="CLU_3263821_0_0_2"/>
<evidence type="ECO:0000313" key="2">
    <source>
        <dbReference type="EMBL" id="AEH06306.1"/>
    </source>
</evidence>
<protein>
    <submittedName>
        <fullName evidence="2">Uncharacterized protein</fullName>
    </submittedName>
</protein>
<proteinExistence type="predicted"/>
<reference evidence="2" key="1">
    <citation type="submission" date="2011-05" db="EMBL/GenBank/DDBJ databases">
        <title>Complete sequence of chromosome of Methanothermococcus okinawensis IH1.</title>
        <authorList>
            <consortium name="US DOE Joint Genome Institute"/>
            <person name="Lucas S."/>
            <person name="Han J."/>
            <person name="Lapidus A."/>
            <person name="Cheng J.-F."/>
            <person name="Goodwin L."/>
            <person name="Pitluck S."/>
            <person name="Peters L."/>
            <person name="Mikhailova N."/>
            <person name="Held B."/>
            <person name="Han C."/>
            <person name="Tapia R."/>
            <person name="Land M."/>
            <person name="Hauser L."/>
            <person name="Kyrpides N."/>
            <person name="Ivanova N."/>
            <person name="Pagani I."/>
            <person name="Sieprawska-Lupa M."/>
            <person name="Takai K."/>
            <person name="Miyazaki J."/>
            <person name="Whitman W."/>
            <person name="Woyke T."/>
        </authorList>
    </citation>
    <scope>NUCLEOTIDE SEQUENCE</scope>
    <source>
        <strain evidence="2">IH1</strain>
    </source>
</reference>
<feature type="transmembrane region" description="Helical" evidence="1">
    <location>
        <begin position="12"/>
        <end position="33"/>
    </location>
</feature>
<accession>F8AKA6</accession>
<evidence type="ECO:0000313" key="3">
    <source>
        <dbReference type="Proteomes" id="UP000009296"/>
    </source>
</evidence>
<evidence type="ECO:0000256" key="1">
    <source>
        <dbReference type="SAM" id="Phobius"/>
    </source>
</evidence>
<name>F8AKA6_METOI</name>
<organism evidence="2 3">
    <name type="scientific">Methanothermococcus okinawensis (strain DSM 14208 / JCM 11175 / IH1)</name>
    <dbReference type="NCBI Taxonomy" id="647113"/>
    <lineage>
        <taxon>Archaea</taxon>
        <taxon>Methanobacteriati</taxon>
        <taxon>Methanobacteriota</taxon>
        <taxon>Methanomada group</taxon>
        <taxon>Methanococci</taxon>
        <taxon>Methanococcales</taxon>
        <taxon>Methanococcaceae</taxon>
        <taxon>Methanothermococcus</taxon>
    </lineage>
</organism>
<keyword evidence="1" id="KW-1133">Transmembrane helix</keyword>
<keyword evidence="1" id="KW-0812">Transmembrane</keyword>
<keyword evidence="1" id="KW-0472">Membrane</keyword>
<dbReference type="AlphaFoldDB" id="F8AKA6"/>
<dbReference type="Proteomes" id="UP000009296">
    <property type="component" value="Chromosome"/>
</dbReference>
<gene>
    <name evidence="2" type="ordered locus">Metok_0316</name>
</gene>
<dbReference type="KEGG" id="mok:Metok_0316"/>
<dbReference type="STRING" id="647113.Metok_0316"/>
<sequence>MPVDIKRWKKNTILIFGVLMLIFFILVFIIFVISEIYALTG</sequence>
<dbReference type="EMBL" id="CP002792">
    <property type="protein sequence ID" value="AEH06306.1"/>
    <property type="molecule type" value="Genomic_DNA"/>
</dbReference>
<keyword evidence="3" id="KW-1185">Reference proteome</keyword>